<keyword evidence="4" id="KW-1185">Reference proteome</keyword>
<name>A0A7J0F1F1_9ERIC</name>
<evidence type="ECO:0000313" key="3">
    <source>
        <dbReference type="EMBL" id="GFY92443.1"/>
    </source>
</evidence>
<feature type="region of interest" description="Disordered" evidence="2">
    <location>
        <begin position="154"/>
        <end position="182"/>
    </location>
</feature>
<reference evidence="3 4" key="1">
    <citation type="submission" date="2019-07" db="EMBL/GenBank/DDBJ databases">
        <title>De Novo Assembly of kiwifruit Actinidia rufa.</title>
        <authorList>
            <person name="Sugita-Konishi S."/>
            <person name="Sato K."/>
            <person name="Mori E."/>
            <person name="Abe Y."/>
            <person name="Kisaki G."/>
            <person name="Hamano K."/>
            <person name="Suezawa K."/>
            <person name="Otani M."/>
            <person name="Fukuda T."/>
            <person name="Manabe T."/>
            <person name="Gomi K."/>
            <person name="Tabuchi M."/>
            <person name="Akimitsu K."/>
            <person name="Kataoka I."/>
        </authorList>
    </citation>
    <scope>NUCLEOTIDE SEQUENCE [LARGE SCALE GENOMIC DNA]</scope>
    <source>
        <strain evidence="4">cv. Fuchu</strain>
    </source>
</reference>
<gene>
    <name evidence="3" type="ORF">Acr_08g0008390</name>
</gene>
<evidence type="ECO:0000256" key="1">
    <source>
        <dbReference type="SAM" id="Coils"/>
    </source>
</evidence>
<sequence length="182" mass="20225">MASASVAENILTGVILPTDKERVDQLSLDQVITKLLHVLGQGVVLGSSLAIRSRDIMNDASFHIARAKSVEMEMARAQNRAKDLEGLLAEFGESKEARIKKLIVEKFKSSEDFQEAVEDVSSKYFSEGINFFKRRLAHHHPNLGIDLDGMDMDRDLLEKEEADVEEDKEKGEGKGDNSPLSP</sequence>
<accession>A0A7J0F1F1</accession>
<dbReference type="Proteomes" id="UP000585474">
    <property type="component" value="Unassembled WGS sequence"/>
</dbReference>
<proteinExistence type="predicted"/>
<protein>
    <submittedName>
        <fullName evidence="3">Uncharacterized protein</fullName>
    </submittedName>
</protein>
<evidence type="ECO:0000256" key="2">
    <source>
        <dbReference type="SAM" id="MobiDB-lite"/>
    </source>
</evidence>
<evidence type="ECO:0000313" key="4">
    <source>
        <dbReference type="Proteomes" id="UP000585474"/>
    </source>
</evidence>
<comment type="caution">
    <text evidence="3">The sequence shown here is derived from an EMBL/GenBank/DDBJ whole genome shotgun (WGS) entry which is preliminary data.</text>
</comment>
<keyword evidence="1" id="KW-0175">Coiled coil</keyword>
<feature type="coiled-coil region" evidence="1">
    <location>
        <begin position="67"/>
        <end position="94"/>
    </location>
</feature>
<organism evidence="3 4">
    <name type="scientific">Actinidia rufa</name>
    <dbReference type="NCBI Taxonomy" id="165716"/>
    <lineage>
        <taxon>Eukaryota</taxon>
        <taxon>Viridiplantae</taxon>
        <taxon>Streptophyta</taxon>
        <taxon>Embryophyta</taxon>
        <taxon>Tracheophyta</taxon>
        <taxon>Spermatophyta</taxon>
        <taxon>Magnoliopsida</taxon>
        <taxon>eudicotyledons</taxon>
        <taxon>Gunneridae</taxon>
        <taxon>Pentapetalae</taxon>
        <taxon>asterids</taxon>
        <taxon>Ericales</taxon>
        <taxon>Actinidiaceae</taxon>
        <taxon>Actinidia</taxon>
    </lineage>
</organism>
<dbReference type="AlphaFoldDB" id="A0A7J0F1F1"/>
<dbReference type="EMBL" id="BJWL01000008">
    <property type="protein sequence ID" value="GFY92443.1"/>
    <property type="molecule type" value="Genomic_DNA"/>
</dbReference>